<organism evidence="1 2">
    <name type="scientific">Halalkalicoccus tibetensis</name>
    <dbReference type="NCBI Taxonomy" id="175632"/>
    <lineage>
        <taxon>Archaea</taxon>
        <taxon>Methanobacteriati</taxon>
        <taxon>Methanobacteriota</taxon>
        <taxon>Stenosarchaea group</taxon>
        <taxon>Halobacteria</taxon>
        <taxon>Halobacteriales</taxon>
        <taxon>Halococcaceae</taxon>
        <taxon>Halalkalicoccus</taxon>
    </lineage>
</organism>
<proteinExistence type="predicted"/>
<dbReference type="EMBL" id="JBHSXQ010000002">
    <property type="protein sequence ID" value="MFC6905165.1"/>
    <property type="molecule type" value="Genomic_DNA"/>
</dbReference>
<dbReference type="RefSeq" id="WP_340603678.1">
    <property type="nucleotide sequence ID" value="NZ_JBBMXV010000002.1"/>
</dbReference>
<evidence type="ECO:0000313" key="1">
    <source>
        <dbReference type="EMBL" id="MFC6905165.1"/>
    </source>
</evidence>
<evidence type="ECO:0000313" key="2">
    <source>
        <dbReference type="Proteomes" id="UP001596312"/>
    </source>
</evidence>
<gene>
    <name evidence="1" type="ORF">ACFQGH_08135</name>
</gene>
<sequence length="105" mass="11729">MAGPEPIEIRPSDRFLEAADEWGDSRMLDEEEAIRSKAEQALLEIEHLVSGATEVEFEVREGIVRYEPSAELAAFLDEQAAAAGVDRTTVLELHVNLFARVFLDE</sequence>
<keyword evidence="2" id="KW-1185">Reference proteome</keyword>
<name>A0ABD5V1C6_9EURY</name>
<dbReference type="AlphaFoldDB" id="A0ABD5V1C6"/>
<reference evidence="1 2" key="1">
    <citation type="journal article" date="2019" name="Int. J. Syst. Evol. Microbiol.">
        <title>The Global Catalogue of Microorganisms (GCM) 10K type strain sequencing project: providing services to taxonomists for standard genome sequencing and annotation.</title>
        <authorList>
            <consortium name="The Broad Institute Genomics Platform"/>
            <consortium name="The Broad Institute Genome Sequencing Center for Infectious Disease"/>
            <person name="Wu L."/>
            <person name="Ma J."/>
        </authorList>
    </citation>
    <scope>NUCLEOTIDE SEQUENCE [LARGE SCALE GENOMIC DNA]</scope>
    <source>
        <strain evidence="1 2">CGMCC 1.3240</strain>
    </source>
</reference>
<protein>
    <submittedName>
        <fullName evidence="1">Uncharacterized protein</fullName>
    </submittedName>
</protein>
<accession>A0ABD5V1C6</accession>
<dbReference type="Proteomes" id="UP001596312">
    <property type="component" value="Unassembled WGS sequence"/>
</dbReference>
<comment type="caution">
    <text evidence="1">The sequence shown here is derived from an EMBL/GenBank/DDBJ whole genome shotgun (WGS) entry which is preliminary data.</text>
</comment>